<keyword evidence="5" id="KW-1185">Reference proteome</keyword>
<accession>A0ABD1PZ07</accession>
<reference evidence="5" key="1">
    <citation type="submission" date="2024-07" db="EMBL/GenBank/DDBJ databases">
        <title>Two chromosome-level genome assemblies of Korean endemic species Abeliophyllum distichum and Forsythia ovata (Oleaceae).</title>
        <authorList>
            <person name="Jang H."/>
        </authorList>
    </citation>
    <scope>NUCLEOTIDE SEQUENCE [LARGE SCALE GENOMIC DNA]</scope>
</reference>
<proteinExistence type="inferred from homology"/>
<keyword evidence="2" id="KW-0175">Coiled coil</keyword>
<protein>
    <submittedName>
        <fullName evidence="4">SNF7 family protein</fullName>
    </submittedName>
</protein>
<name>A0ABD1PZ07_9LAMI</name>
<comment type="similarity">
    <text evidence="1">Belongs to the SNF7 family.</text>
</comment>
<organism evidence="4 5">
    <name type="scientific">Forsythia ovata</name>
    <dbReference type="NCBI Taxonomy" id="205694"/>
    <lineage>
        <taxon>Eukaryota</taxon>
        <taxon>Viridiplantae</taxon>
        <taxon>Streptophyta</taxon>
        <taxon>Embryophyta</taxon>
        <taxon>Tracheophyta</taxon>
        <taxon>Spermatophyta</taxon>
        <taxon>Magnoliopsida</taxon>
        <taxon>eudicotyledons</taxon>
        <taxon>Gunneridae</taxon>
        <taxon>Pentapetalae</taxon>
        <taxon>asterids</taxon>
        <taxon>lamiids</taxon>
        <taxon>Lamiales</taxon>
        <taxon>Oleaceae</taxon>
        <taxon>Forsythieae</taxon>
        <taxon>Forsythia</taxon>
    </lineage>
</organism>
<dbReference type="Proteomes" id="UP001604277">
    <property type="component" value="Unassembled WGS sequence"/>
</dbReference>
<dbReference type="EMBL" id="JBFOLJ010000017">
    <property type="protein sequence ID" value="KAL2467741.1"/>
    <property type="molecule type" value="Genomic_DNA"/>
</dbReference>
<dbReference type="Gene3D" id="6.10.250.1710">
    <property type="match status" value="1"/>
</dbReference>
<evidence type="ECO:0000256" key="1">
    <source>
        <dbReference type="ARBA" id="ARBA00006190"/>
    </source>
</evidence>
<dbReference type="PANTHER" id="PTHR22761:SF12">
    <property type="entry name" value="CHARGED MULTIVESICULAR BODY PROTEIN 5"/>
    <property type="match status" value="1"/>
</dbReference>
<dbReference type="AlphaFoldDB" id="A0ABD1PZ07"/>
<evidence type="ECO:0000256" key="2">
    <source>
        <dbReference type="ARBA" id="ARBA00023054"/>
    </source>
</evidence>
<dbReference type="Pfam" id="PF03357">
    <property type="entry name" value="Snf7"/>
    <property type="match status" value="1"/>
</dbReference>
<gene>
    <name evidence="4" type="ORF">Fot_51266</name>
</gene>
<evidence type="ECO:0000256" key="3">
    <source>
        <dbReference type="SAM" id="MobiDB-lite"/>
    </source>
</evidence>
<dbReference type="InterPro" id="IPR005024">
    <property type="entry name" value="Snf7_fam"/>
</dbReference>
<evidence type="ECO:0000313" key="5">
    <source>
        <dbReference type="Proteomes" id="UP001604277"/>
    </source>
</evidence>
<feature type="region of interest" description="Disordered" evidence="3">
    <location>
        <begin position="79"/>
        <end position="103"/>
    </location>
</feature>
<evidence type="ECO:0000313" key="4">
    <source>
        <dbReference type="EMBL" id="KAL2467741.1"/>
    </source>
</evidence>
<sequence>MPALKTANKELKGMMKTVKIQDIDINCLQNLQDEMMDLMDVSNEIQESLGRSYNVPDDIDEEELMGELDALETDMGMEIEGDGVPSYLQPDKKSDLDADLNLP</sequence>
<dbReference type="PANTHER" id="PTHR22761">
    <property type="entry name" value="CHARGED MULTIVESICULAR BODY PROTEIN"/>
    <property type="match status" value="1"/>
</dbReference>
<comment type="caution">
    <text evidence="4">The sequence shown here is derived from an EMBL/GenBank/DDBJ whole genome shotgun (WGS) entry which is preliminary data.</text>
</comment>